<evidence type="ECO:0000256" key="2">
    <source>
        <dbReference type="ARBA" id="ARBA00022676"/>
    </source>
</evidence>
<evidence type="ECO:0000256" key="1">
    <source>
        <dbReference type="ARBA" id="ARBA00006739"/>
    </source>
</evidence>
<name>A0ABX3IJ05_9BACT</name>
<feature type="domain" description="Glycosyltransferase 2-like" evidence="5">
    <location>
        <begin position="46"/>
        <end position="210"/>
    </location>
</feature>
<dbReference type="Gene3D" id="3.90.550.10">
    <property type="entry name" value="Spore Coat Polysaccharide Biosynthesis Protein SpsA, Chain A"/>
    <property type="match status" value="1"/>
</dbReference>
<sequence>MMFTVAFYVLNILISLIIVLYGKYKNEKRTNYLHENRNPDYNPLVSVIIPCYNEEEVIENTIKTVADSSYKNIEIIVIDDNSKDKTYELAKKLETKYKNLKVIKKKGEKGKPQSINEAMKIAKGDIILFIDADARIPKNYISSHIFCFSNPKVEMIFTNFEAYNFKFKPVFIIQEIYFNFVKTIFYSNIIVRMIFMGNGVFFKRSLLEKILPIDPKTLVDDFSMATKLSKLKVKEYYSTYPYINIQFATNFKDLWKQHKRWYIGGFREMFQRIKEGNFSFLFYYMLVGFIIFLPFISIVLDMFFHIGMLKFVLGLIISVFILMWVSSLDSRQFGFFSLVYSFFYVPILMIFELLVLIYSYIIGPFNKKIQWYKVKREKL</sequence>
<proteinExistence type="inferred from homology"/>
<dbReference type="InterPro" id="IPR029044">
    <property type="entry name" value="Nucleotide-diphossugar_trans"/>
</dbReference>
<dbReference type="CDD" id="cd06423">
    <property type="entry name" value="CESA_like"/>
    <property type="match status" value="1"/>
</dbReference>
<evidence type="ECO:0000259" key="5">
    <source>
        <dbReference type="Pfam" id="PF00535"/>
    </source>
</evidence>
<keyword evidence="4" id="KW-0472">Membrane</keyword>
<comment type="similarity">
    <text evidence="1">Belongs to the glycosyltransferase 2 family.</text>
</comment>
<keyword evidence="4" id="KW-1133">Transmembrane helix</keyword>
<feature type="transmembrane region" description="Helical" evidence="4">
    <location>
        <begin position="6"/>
        <end position="24"/>
    </location>
</feature>
<evidence type="ECO:0000256" key="4">
    <source>
        <dbReference type="SAM" id="Phobius"/>
    </source>
</evidence>
<evidence type="ECO:0000313" key="7">
    <source>
        <dbReference type="Proteomes" id="UP000242616"/>
    </source>
</evidence>
<feature type="transmembrane region" description="Helical" evidence="4">
    <location>
        <begin position="306"/>
        <end position="326"/>
    </location>
</feature>
<dbReference type="GO" id="GO:0016740">
    <property type="term" value="F:transferase activity"/>
    <property type="evidence" value="ECO:0007669"/>
    <property type="project" value="UniProtKB-KW"/>
</dbReference>
<evidence type="ECO:0000313" key="6">
    <source>
        <dbReference type="EMBL" id="ONN27797.1"/>
    </source>
</evidence>
<feature type="transmembrane region" description="Helical" evidence="4">
    <location>
        <begin position="338"/>
        <end position="361"/>
    </location>
</feature>
<keyword evidence="2" id="KW-0328">Glycosyltransferase</keyword>
<dbReference type="PANTHER" id="PTHR43630">
    <property type="entry name" value="POLY-BETA-1,6-N-ACETYL-D-GLUCOSAMINE SYNTHASE"/>
    <property type="match status" value="1"/>
</dbReference>
<feature type="transmembrane region" description="Helical" evidence="4">
    <location>
        <begin position="280"/>
        <end position="300"/>
    </location>
</feature>
<gene>
    <name evidence="6" type="ORF">XJ44_02185</name>
</gene>
<evidence type="ECO:0000256" key="3">
    <source>
        <dbReference type="ARBA" id="ARBA00022679"/>
    </source>
</evidence>
<dbReference type="EMBL" id="LBFC01000006">
    <property type="protein sequence ID" value="ONN27797.1"/>
    <property type="molecule type" value="Genomic_DNA"/>
</dbReference>
<dbReference type="Proteomes" id="UP000242616">
    <property type="component" value="Unassembled WGS sequence"/>
</dbReference>
<keyword evidence="7" id="KW-1185">Reference proteome</keyword>
<keyword evidence="4" id="KW-0812">Transmembrane</keyword>
<dbReference type="InterPro" id="IPR001173">
    <property type="entry name" value="Glyco_trans_2-like"/>
</dbReference>
<protein>
    <submittedName>
        <fullName evidence="6">Glycosyl transferase</fullName>
    </submittedName>
</protein>
<accession>A0ABX3IJ05</accession>
<dbReference type="SUPFAM" id="SSF53448">
    <property type="entry name" value="Nucleotide-diphospho-sugar transferases"/>
    <property type="match status" value="1"/>
</dbReference>
<reference evidence="6 7" key="1">
    <citation type="submission" date="2015-06" db="EMBL/GenBank/DDBJ databases">
        <title>Genome sequencing of Thermotogales isolates from hydrothermal vents.</title>
        <authorList>
            <person name="Haverkamp T.H."/>
            <person name="Kublanov I.V."/>
            <person name="Nesbo C.L."/>
        </authorList>
    </citation>
    <scope>NUCLEOTIDE SEQUENCE [LARGE SCALE GENOMIC DNA]</scope>
    <source>
        <strain evidence="7">ik275mar</strain>
    </source>
</reference>
<comment type="caution">
    <text evidence="6">The sequence shown here is derived from an EMBL/GenBank/DDBJ whole genome shotgun (WGS) entry which is preliminary data.</text>
</comment>
<organism evidence="6 7">
    <name type="scientific">Thermosipho affectus</name>
    <dbReference type="NCBI Taxonomy" id="660294"/>
    <lineage>
        <taxon>Bacteria</taxon>
        <taxon>Thermotogati</taxon>
        <taxon>Thermotogota</taxon>
        <taxon>Thermotogae</taxon>
        <taxon>Thermotogales</taxon>
        <taxon>Fervidobacteriaceae</taxon>
        <taxon>Thermosipho</taxon>
    </lineage>
</organism>
<dbReference type="PANTHER" id="PTHR43630:SF1">
    <property type="entry name" value="POLY-BETA-1,6-N-ACETYL-D-GLUCOSAMINE SYNTHASE"/>
    <property type="match status" value="1"/>
</dbReference>
<dbReference type="Pfam" id="PF00535">
    <property type="entry name" value="Glycos_transf_2"/>
    <property type="match status" value="1"/>
</dbReference>
<keyword evidence="3 6" id="KW-0808">Transferase</keyword>